<gene>
    <name evidence="1" type="ORF">MTY_0044</name>
</gene>
<dbReference type="InterPro" id="IPR008912">
    <property type="entry name" value="Uncharacterised_CoxE"/>
</dbReference>
<dbReference type="Proteomes" id="UP000063718">
    <property type="component" value="Unassembled WGS sequence"/>
</dbReference>
<dbReference type="PANTHER" id="PTHR39338">
    <property type="entry name" value="BLL5662 PROTEIN-RELATED"/>
    <property type="match status" value="1"/>
</dbReference>
<name>A0A0S6U963_NEOTH</name>
<evidence type="ECO:0000313" key="1">
    <source>
        <dbReference type="EMBL" id="GAF24717.1"/>
    </source>
</evidence>
<dbReference type="PANTHER" id="PTHR39338:SF5">
    <property type="entry name" value="BLR6139 PROTEIN"/>
    <property type="match status" value="1"/>
</dbReference>
<accession>A0A0S6U963</accession>
<dbReference type="Pfam" id="PF05762">
    <property type="entry name" value="VWA_CoxE"/>
    <property type="match status" value="1"/>
</dbReference>
<dbReference type="EMBL" id="DF238840">
    <property type="protein sequence ID" value="GAF24717.1"/>
    <property type="molecule type" value="Genomic_DNA"/>
</dbReference>
<protein>
    <submittedName>
        <fullName evidence="1">Protein containing von Willebrand factor type A (VWA) domain</fullName>
    </submittedName>
</protein>
<dbReference type="AlphaFoldDB" id="A0A0S6U963"/>
<sequence>MVCLMDTIPEVLQEIATLLRAGGIEVTLAEMVDAVRGWQATPVAYWPEVLQVTLVKRYEDLKPLTALLSLTGNRGWPEQPACKNRGMASGQATRHAGGQLPVQDVMAALFNGSEKDLNDLAEQAIDLLGELNAEALDHLEGKVREARLALNWHMVRHRLRVMESEGRQEAREAQQRLQLLAAIIRRNLELRLVQEFGPEAMLAILRTYNLAEKGWSELAEGDLAVMRPYLKKLGRYLGNKYSWRYRPAHRGKIDLRRTVKEACRHGGVPWQLRYRDRRRERPVLFVLGDISGSVAPFSVFMLELIYAMQHAFRQVRTFVFVDDLAEVTNAIRESSDAGAMEQVARFARCSVSGYSDFGRVFKLFLERYGEVLTPETTILILGDARNNWRQPEVESFAAICRKAGKVVWLNPQPEASWNTMDSSMALYAPFCHAVRECSNLKQLIAIAREGL</sequence>
<reference evidence="1" key="1">
    <citation type="journal article" date="2014" name="Gene">
        <title>Genome-guided analysis of transformation efficiency and carbon dioxide assimilation by Moorella thermoacetica Y72.</title>
        <authorList>
            <person name="Tsukahara K."/>
            <person name="Kita A."/>
            <person name="Nakashimada Y."/>
            <person name="Hoshino T."/>
            <person name="Murakami K."/>
        </authorList>
    </citation>
    <scope>NUCLEOTIDE SEQUENCE [LARGE SCALE GENOMIC DNA]</scope>
    <source>
        <strain evidence="1">Y72</strain>
    </source>
</reference>
<proteinExistence type="predicted"/>
<organism evidence="1">
    <name type="scientific">Moorella thermoacetica Y72</name>
    <dbReference type="NCBI Taxonomy" id="1325331"/>
    <lineage>
        <taxon>Bacteria</taxon>
        <taxon>Bacillati</taxon>
        <taxon>Bacillota</taxon>
        <taxon>Clostridia</taxon>
        <taxon>Neomoorellales</taxon>
        <taxon>Neomoorellaceae</taxon>
        <taxon>Neomoorella</taxon>
    </lineage>
</organism>